<evidence type="ECO:0000313" key="2">
    <source>
        <dbReference type="EMBL" id="SDF18826.1"/>
    </source>
</evidence>
<keyword evidence="3" id="KW-1185">Reference proteome</keyword>
<dbReference type="RefSeq" id="WP_091153512.1">
    <property type="nucleotide sequence ID" value="NZ_FNAI01000014.1"/>
</dbReference>
<dbReference type="PROSITE" id="PS51257">
    <property type="entry name" value="PROKAR_LIPOPROTEIN"/>
    <property type="match status" value="1"/>
</dbReference>
<dbReference type="Proteomes" id="UP000199072">
    <property type="component" value="Unassembled WGS sequence"/>
</dbReference>
<evidence type="ECO:0000256" key="1">
    <source>
        <dbReference type="SAM" id="SignalP"/>
    </source>
</evidence>
<accession>A0A1G7J1S7</accession>
<feature type="signal peptide" evidence="1">
    <location>
        <begin position="1"/>
        <end position="15"/>
    </location>
</feature>
<keyword evidence="1" id="KW-0732">Signal</keyword>
<proteinExistence type="predicted"/>
<dbReference type="AlphaFoldDB" id="A0A1G7J1S7"/>
<gene>
    <name evidence="2" type="ORF">SAMN05216464_11424</name>
</gene>
<feature type="chain" id="PRO_5012091165" description="Lipoprotein" evidence="1">
    <location>
        <begin position="16"/>
        <end position="135"/>
    </location>
</feature>
<evidence type="ECO:0008006" key="4">
    <source>
        <dbReference type="Google" id="ProtNLM"/>
    </source>
</evidence>
<evidence type="ECO:0000313" key="3">
    <source>
        <dbReference type="Proteomes" id="UP000199072"/>
    </source>
</evidence>
<organism evidence="2 3">
    <name type="scientific">Mucilaginibacter pineti</name>
    <dbReference type="NCBI Taxonomy" id="1391627"/>
    <lineage>
        <taxon>Bacteria</taxon>
        <taxon>Pseudomonadati</taxon>
        <taxon>Bacteroidota</taxon>
        <taxon>Sphingobacteriia</taxon>
        <taxon>Sphingobacteriales</taxon>
        <taxon>Sphingobacteriaceae</taxon>
        <taxon>Mucilaginibacter</taxon>
    </lineage>
</organism>
<name>A0A1G7J1S7_9SPHI</name>
<sequence length="135" mass="15173">MKKFNLLIISLVACAFVACNNSKPNTSEAVKSVAIKFTELGRETIMSIDCDKFDSFFPEVKEKQVTDKKAIDSLMLALKDLQGVEQGYKPDVRGKIFITHTDNKTDTVCVGVKMLSYKGTVYQTPQDLLRWVQSK</sequence>
<dbReference type="STRING" id="1391627.SAMN05216464_11424"/>
<reference evidence="2 3" key="1">
    <citation type="submission" date="2016-10" db="EMBL/GenBank/DDBJ databases">
        <authorList>
            <person name="de Groot N.N."/>
        </authorList>
    </citation>
    <scope>NUCLEOTIDE SEQUENCE [LARGE SCALE GENOMIC DNA]</scope>
    <source>
        <strain evidence="2 3">47C3B</strain>
    </source>
</reference>
<protein>
    <recommendedName>
        <fullName evidence="4">Lipoprotein</fullName>
    </recommendedName>
</protein>
<dbReference type="EMBL" id="FNAI01000014">
    <property type="protein sequence ID" value="SDF18826.1"/>
    <property type="molecule type" value="Genomic_DNA"/>
</dbReference>
<dbReference type="OrthoDB" id="795713at2"/>